<dbReference type="GO" id="GO:0009506">
    <property type="term" value="C:plasmodesma"/>
    <property type="evidence" value="ECO:0007669"/>
    <property type="project" value="UniProtKB-SubCell"/>
</dbReference>
<accession>A0AAV2EGZ4</accession>
<protein>
    <recommendedName>
        <fullName evidence="16">Gnk2-homologous domain-containing protein</fullName>
    </recommendedName>
</protein>
<evidence type="ECO:0000256" key="9">
    <source>
        <dbReference type="ARBA" id="ARBA00022949"/>
    </source>
</evidence>
<dbReference type="InterPro" id="IPR038408">
    <property type="entry name" value="GNK2_sf"/>
</dbReference>
<dbReference type="InterPro" id="IPR051378">
    <property type="entry name" value="Cell2Cell_Antifungal"/>
</dbReference>
<sequence length="133" mass="14336">MIGTVLLSCVSIWLVSTSAAEEEGVYKCSPDKIKNGDPIAGAIAHLAQDLLNSGPTLKTDPGKIFCYENTYEGEKSFATAYGSASCQFHDSPNCAACLEDALQGLSVSCPDRVGAQITLTDCFMRFENYRYCD</sequence>
<evidence type="ECO:0000256" key="10">
    <source>
        <dbReference type="ARBA" id="ARBA00023022"/>
    </source>
</evidence>
<keyword evidence="4" id="KW-0945">Host-virus interaction</keyword>
<dbReference type="PANTHER" id="PTHR32080">
    <property type="entry name" value="ANTIFUNGAL PROTEIN GINKBILOBIN-2-LIKE"/>
    <property type="match status" value="1"/>
</dbReference>
<keyword evidence="10" id="KW-0044">Antibiotic</keyword>
<feature type="chain" id="PRO_5043472140" description="Gnk2-homologous domain-containing protein" evidence="15">
    <location>
        <begin position="21"/>
        <end position="133"/>
    </location>
</feature>
<comment type="subcellular location">
    <subcellularLocation>
        <location evidence="13">Cell junction</location>
        <location evidence="13">Plasmodesma</location>
    </subcellularLocation>
    <subcellularLocation>
        <location evidence="1">Cell membrane</location>
        <topology evidence="1">Single-pass type I membrane protein</topology>
    </subcellularLocation>
</comment>
<reference evidence="17 18" key="1">
    <citation type="submission" date="2024-04" db="EMBL/GenBank/DDBJ databases">
        <authorList>
            <person name="Fracassetti M."/>
        </authorList>
    </citation>
    <scope>NUCLEOTIDE SEQUENCE [LARGE SCALE GENOMIC DNA]</scope>
</reference>
<evidence type="ECO:0000259" key="16">
    <source>
        <dbReference type="PROSITE" id="PS51473"/>
    </source>
</evidence>
<dbReference type="GO" id="GO:0050832">
    <property type="term" value="P:defense response to fungus"/>
    <property type="evidence" value="ECO:0007669"/>
    <property type="project" value="UniProtKB-KW"/>
</dbReference>
<evidence type="ECO:0000313" key="18">
    <source>
        <dbReference type="Proteomes" id="UP001497516"/>
    </source>
</evidence>
<dbReference type="GO" id="GO:0005886">
    <property type="term" value="C:plasma membrane"/>
    <property type="evidence" value="ECO:0007669"/>
    <property type="project" value="UniProtKB-SubCell"/>
</dbReference>
<feature type="domain" description="Gnk2-homologous" evidence="16">
    <location>
        <begin position="21"/>
        <end position="131"/>
    </location>
</feature>
<dbReference type="PROSITE" id="PS51473">
    <property type="entry name" value="GNK2"/>
    <property type="match status" value="1"/>
</dbReference>
<keyword evidence="7" id="KW-0677">Repeat</keyword>
<gene>
    <name evidence="17" type="ORF">LTRI10_LOCUS26370</name>
</gene>
<feature type="signal peptide" evidence="15">
    <location>
        <begin position="1"/>
        <end position="20"/>
    </location>
</feature>
<evidence type="ECO:0000256" key="5">
    <source>
        <dbReference type="ARBA" id="ARBA00022729"/>
    </source>
</evidence>
<evidence type="ECO:0000256" key="4">
    <source>
        <dbReference type="ARBA" id="ARBA00022581"/>
    </source>
</evidence>
<dbReference type="GO" id="GO:0042742">
    <property type="term" value="P:defense response to bacterium"/>
    <property type="evidence" value="ECO:0007669"/>
    <property type="project" value="UniProtKB-KW"/>
</dbReference>
<dbReference type="Proteomes" id="UP001497516">
    <property type="component" value="Chromosome 4"/>
</dbReference>
<dbReference type="CDD" id="cd23509">
    <property type="entry name" value="Gnk2-like"/>
    <property type="match status" value="1"/>
</dbReference>
<evidence type="ECO:0000256" key="2">
    <source>
        <dbReference type="ARBA" id="ARBA00022529"/>
    </source>
</evidence>
<evidence type="ECO:0000313" key="17">
    <source>
        <dbReference type="EMBL" id="CAL1385215.1"/>
    </source>
</evidence>
<keyword evidence="11" id="KW-0465">Mannose-binding</keyword>
<evidence type="ECO:0000256" key="11">
    <source>
        <dbReference type="ARBA" id="ARBA00023035"/>
    </source>
</evidence>
<keyword evidence="2" id="KW-0929">Antimicrobial</keyword>
<evidence type="ECO:0000256" key="14">
    <source>
        <dbReference type="ARBA" id="ARBA00038393"/>
    </source>
</evidence>
<evidence type="ECO:0000256" key="7">
    <source>
        <dbReference type="ARBA" id="ARBA00022737"/>
    </source>
</evidence>
<proteinExistence type="inferred from homology"/>
<keyword evidence="9" id="KW-0965">Cell junction</keyword>
<evidence type="ECO:0000256" key="6">
    <source>
        <dbReference type="ARBA" id="ARBA00022734"/>
    </source>
</evidence>
<keyword evidence="6" id="KW-0430">Lectin</keyword>
<evidence type="ECO:0000256" key="12">
    <source>
        <dbReference type="ARBA" id="ARBA00023157"/>
    </source>
</evidence>
<dbReference type="GO" id="GO:0031640">
    <property type="term" value="P:killing of cells of another organism"/>
    <property type="evidence" value="ECO:0007669"/>
    <property type="project" value="UniProtKB-KW"/>
</dbReference>
<keyword evidence="12" id="KW-1015">Disulfide bond</keyword>
<evidence type="ECO:0000256" key="15">
    <source>
        <dbReference type="SAM" id="SignalP"/>
    </source>
</evidence>
<dbReference type="PANTHER" id="PTHR32080:SF54">
    <property type="entry name" value="GNK2-HOMOLOGOUS DOMAIN-CONTAINING PROTEIN"/>
    <property type="match status" value="1"/>
</dbReference>
<comment type="similarity">
    <text evidence="14">Belongs to the cysteine-rich repeat secretory protein family. Plasmodesmata-located proteins (PDLD) subfamily.</text>
</comment>
<dbReference type="Pfam" id="PF01657">
    <property type="entry name" value="Stress-antifung"/>
    <property type="match status" value="1"/>
</dbReference>
<evidence type="ECO:0000256" key="13">
    <source>
        <dbReference type="ARBA" id="ARBA00024184"/>
    </source>
</evidence>
<keyword evidence="18" id="KW-1185">Reference proteome</keyword>
<evidence type="ECO:0000256" key="3">
    <source>
        <dbReference type="ARBA" id="ARBA00022577"/>
    </source>
</evidence>
<organism evidence="17 18">
    <name type="scientific">Linum trigynum</name>
    <dbReference type="NCBI Taxonomy" id="586398"/>
    <lineage>
        <taxon>Eukaryota</taxon>
        <taxon>Viridiplantae</taxon>
        <taxon>Streptophyta</taxon>
        <taxon>Embryophyta</taxon>
        <taxon>Tracheophyta</taxon>
        <taxon>Spermatophyta</taxon>
        <taxon>Magnoliopsida</taxon>
        <taxon>eudicotyledons</taxon>
        <taxon>Gunneridae</taxon>
        <taxon>Pentapetalae</taxon>
        <taxon>rosids</taxon>
        <taxon>fabids</taxon>
        <taxon>Malpighiales</taxon>
        <taxon>Linaceae</taxon>
        <taxon>Linum</taxon>
    </lineage>
</organism>
<dbReference type="EMBL" id="OZ034817">
    <property type="protein sequence ID" value="CAL1385215.1"/>
    <property type="molecule type" value="Genomic_DNA"/>
</dbReference>
<keyword evidence="3" id="KW-0295">Fungicide</keyword>
<evidence type="ECO:0000256" key="1">
    <source>
        <dbReference type="ARBA" id="ARBA00004251"/>
    </source>
</evidence>
<dbReference type="GO" id="GO:0005537">
    <property type="term" value="F:D-mannose binding"/>
    <property type="evidence" value="ECO:0007669"/>
    <property type="project" value="UniProtKB-KW"/>
</dbReference>
<keyword evidence="8" id="KW-0611">Plant defense</keyword>
<dbReference type="AlphaFoldDB" id="A0AAV2EGZ4"/>
<name>A0AAV2EGZ4_9ROSI</name>
<keyword evidence="5 15" id="KW-0732">Signal</keyword>
<dbReference type="InterPro" id="IPR002902">
    <property type="entry name" value="GNK2"/>
</dbReference>
<evidence type="ECO:0000256" key="8">
    <source>
        <dbReference type="ARBA" id="ARBA00022821"/>
    </source>
</evidence>
<dbReference type="Gene3D" id="3.30.430.20">
    <property type="entry name" value="Gnk2 domain, C-X8-C-X2-C motif"/>
    <property type="match status" value="1"/>
</dbReference>